<feature type="transmembrane region" description="Helical" evidence="2">
    <location>
        <begin position="284"/>
        <end position="302"/>
    </location>
</feature>
<reference evidence="3" key="1">
    <citation type="journal article" date="2024" name="Int. J. Syst. Evol. Microbiol.">
        <title>Brooklawnia propionicigenes sp. nov., a facultatively anaerobic, propionate-producing bacterium isolated from a methanogenic reactor treating waste from cattle farms.</title>
        <authorList>
            <person name="Akita Y."/>
            <person name="Ueki A."/>
            <person name="Tonouchi A."/>
            <person name="Sugawara Y."/>
            <person name="Honma S."/>
            <person name="Kaku N."/>
            <person name="Ueki K."/>
        </authorList>
    </citation>
    <scope>NUCLEOTIDE SEQUENCE</scope>
    <source>
        <strain evidence="3">SH051</strain>
    </source>
</reference>
<dbReference type="Pfam" id="PF19877">
    <property type="entry name" value="DUF6350"/>
    <property type="match status" value="1"/>
</dbReference>
<evidence type="ECO:0000313" key="3">
    <source>
        <dbReference type="EMBL" id="BEH02973.1"/>
    </source>
</evidence>
<dbReference type="Proteomes" id="UP001431656">
    <property type="component" value="Chromosome"/>
</dbReference>
<feature type="region of interest" description="Disordered" evidence="1">
    <location>
        <begin position="394"/>
        <end position="441"/>
    </location>
</feature>
<keyword evidence="4" id="KW-1185">Reference proteome</keyword>
<keyword evidence="2" id="KW-0812">Transmembrane</keyword>
<evidence type="ECO:0000256" key="1">
    <source>
        <dbReference type="SAM" id="MobiDB-lite"/>
    </source>
</evidence>
<gene>
    <name evidence="3" type="ORF">brsh051_22540</name>
</gene>
<keyword evidence="2" id="KW-1133">Transmembrane helix</keyword>
<feature type="transmembrane region" description="Helical" evidence="2">
    <location>
        <begin position="205"/>
        <end position="224"/>
    </location>
</feature>
<feature type="transmembrane region" description="Helical" evidence="2">
    <location>
        <begin position="322"/>
        <end position="341"/>
    </location>
</feature>
<feature type="transmembrane region" description="Helical" evidence="2">
    <location>
        <begin position="174"/>
        <end position="199"/>
    </location>
</feature>
<name>A0AAN0K7G4_9ACTN</name>
<feature type="compositionally biased region" description="Basic and acidic residues" evidence="1">
    <location>
        <begin position="430"/>
        <end position="441"/>
    </location>
</feature>
<feature type="transmembrane region" description="Helical" evidence="2">
    <location>
        <begin position="49"/>
        <end position="68"/>
    </location>
</feature>
<protein>
    <submittedName>
        <fullName evidence="3">DUF6350 family protein</fullName>
    </submittedName>
</protein>
<feature type="transmembrane region" description="Helical" evidence="2">
    <location>
        <begin position="74"/>
        <end position="99"/>
    </location>
</feature>
<organism evidence="3 4">
    <name type="scientific">Brooklawnia propionicigenes</name>
    <dbReference type="NCBI Taxonomy" id="3041175"/>
    <lineage>
        <taxon>Bacteria</taxon>
        <taxon>Bacillati</taxon>
        <taxon>Actinomycetota</taxon>
        <taxon>Actinomycetes</taxon>
        <taxon>Propionibacteriales</taxon>
        <taxon>Propionibacteriaceae</taxon>
        <taxon>Brooklawnia</taxon>
    </lineage>
</organism>
<dbReference type="AlphaFoldDB" id="A0AAN0K7G4"/>
<feature type="transmembrane region" description="Helical" evidence="2">
    <location>
        <begin position="233"/>
        <end position="254"/>
    </location>
</feature>
<dbReference type="KEGG" id="broo:brsh051_22540"/>
<feature type="transmembrane region" description="Helical" evidence="2">
    <location>
        <begin position="141"/>
        <end position="162"/>
    </location>
</feature>
<evidence type="ECO:0000313" key="4">
    <source>
        <dbReference type="Proteomes" id="UP001431656"/>
    </source>
</evidence>
<keyword evidence="2" id="KW-0472">Membrane</keyword>
<dbReference type="EMBL" id="AP028056">
    <property type="protein sequence ID" value="BEH02973.1"/>
    <property type="molecule type" value="Genomic_DNA"/>
</dbReference>
<feature type="transmembrane region" description="Helical" evidence="2">
    <location>
        <begin position="111"/>
        <end position="129"/>
    </location>
</feature>
<accession>A0AAN0K7G4</accession>
<dbReference type="InterPro" id="IPR045931">
    <property type="entry name" value="DUF6350"/>
</dbReference>
<feature type="transmembrane region" description="Helical" evidence="2">
    <location>
        <begin position="361"/>
        <end position="383"/>
    </location>
</feature>
<evidence type="ECO:0000256" key="2">
    <source>
        <dbReference type="SAM" id="Phobius"/>
    </source>
</evidence>
<sequence length="441" mass="44631">MTEQAEPWRLPWPVTSGLAAVITAALGWVLVAGYCVLGWISVPQLKASAVLALSTQGWLLAHGVSVSLPGAQLSIMPLGLTLIIVLIGLAACHQAVLHSRPPLAGEIGSRLLRMSGVFAVVYVVVLAGGRQFVEAGGSASTLLGAMALSCLLPLAGFARALAWRPPRGMTIVRTVGWSLAAGLLVMIAAGSAVTATALIRGRSQVIMIHESLLPGTLGGVMLLLGQLAWLPNLILWAGAWSVGAGIQLGLGTVVSPAQTTLGMLPSIPVLGAVPAAGPMPPSCLLWLLSGVVAGGAAAAVLVKRLQTRAAANGRQLGVDVTAIVGALAGVGCGLVFTLLQLPAGGDLGSVRLTSLGARMSALLVMAPSTMGLAGMATGAVLGWRAGRSDWQSVRSAEAPVPSLNPADGPVPAVATTGEAADEAEVPTTVVEDRSKLAERDR</sequence>
<proteinExistence type="predicted"/>
<feature type="transmembrane region" description="Helical" evidence="2">
    <location>
        <begin position="12"/>
        <end position="37"/>
    </location>
</feature>